<evidence type="ECO:0000256" key="2">
    <source>
        <dbReference type="ARBA" id="ARBA00005528"/>
    </source>
</evidence>
<dbReference type="PATRIC" id="fig|582515.4.peg.276"/>
<proteinExistence type="inferred from homology"/>
<keyword evidence="7 12" id="KW-0489">Methyltransferase</keyword>
<evidence type="ECO:0000256" key="1">
    <source>
        <dbReference type="ARBA" id="ARBA00004496"/>
    </source>
</evidence>
<keyword evidence="5 12" id="KW-0963">Cytoplasm</keyword>
<dbReference type="OrthoDB" id="9815641at2"/>
<keyword evidence="6 12" id="KW-0698">rRNA processing</keyword>
<evidence type="ECO:0000256" key="11">
    <source>
        <dbReference type="ARBA" id="ARBA00047944"/>
    </source>
</evidence>
<dbReference type="EC" id="2.1.1.193" evidence="3 12"/>
<dbReference type="SUPFAM" id="SSF75217">
    <property type="entry name" value="alpha/beta knot"/>
    <property type="match status" value="1"/>
</dbReference>
<keyword evidence="8 12" id="KW-0808">Transferase</keyword>
<evidence type="ECO:0000256" key="12">
    <source>
        <dbReference type="PIRNR" id="PIRNR015601"/>
    </source>
</evidence>
<keyword evidence="16" id="KW-1185">Reference proteome</keyword>
<protein>
    <recommendedName>
        <fullName evidence="4 12">Ribosomal RNA small subunit methyltransferase E</fullName>
        <ecNumber evidence="3 12">2.1.1.193</ecNumber>
    </recommendedName>
</protein>
<dbReference type="SUPFAM" id="SSF88697">
    <property type="entry name" value="PUA domain-like"/>
    <property type="match status" value="1"/>
</dbReference>
<name>U5DTD4_9CHRO</name>
<dbReference type="NCBIfam" id="NF008697">
    <property type="entry name" value="PRK11713.4-1"/>
    <property type="match status" value="1"/>
</dbReference>
<dbReference type="InterPro" id="IPR029028">
    <property type="entry name" value="Alpha/beta_knot_MTases"/>
</dbReference>
<comment type="similarity">
    <text evidence="2 12">Belongs to the RNA methyltransferase RsmE family.</text>
</comment>
<dbReference type="eggNOG" id="COG1385">
    <property type="taxonomic scope" value="Bacteria"/>
</dbReference>
<dbReference type="EMBL" id="ASSJ01000004">
    <property type="protein sequence ID" value="ERN42940.1"/>
    <property type="molecule type" value="Genomic_DNA"/>
</dbReference>
<sequence>MQLQRLSIAPGQLVAGKIRLTSEQQHYLQRVLRLQPGARFIALDGCGSSWLSELSEPSAARVISPVDVCSELAADITLLVALPKGNGFEETIRCCTELGAAAFVPVLSERALLRPSANRVARWRRIAAEAAEQSERALIPTIAEPLSFPDAIARFATGARYLCVARRDAPHAIAAITPGSLVIATGPEGGWTPTEVDIAIAGGYQPVTLGPRILRAVTAPIAVIAAIAARIEAGQENL</sequence>
<dbReference type="AlphaFoldDB" id="U5DTD4"/>
<gene>
    <name evidence="15" type="ORF">KR51_00002440</name>
</gene>
<dbReference type="PANTHER" id="PTHR30027">
    <property type="entry name" value="RIBOSOMAL RNA SMALL SUBUNIT METHYLTRANSFERASE E"/>
    <property type="match status" value="1"/>
</dbReference>
<evidence type="ECO:0000259" key="13">
    <source>
        <dbReference type="Pfam" id="PF04452"/>
    </source>
</evidence>
<accession>U5DTD4</accession>
<dbReference type="Pfam" id="PF04452">
    <property type="entry name" value="Methyltrans_RNA"/>
    <property type="match status" value="1"/>
</dbReference>
<evidence type="ECO:0000256" key="8">
    <source>
        <dbReference type="ARBA" id="ARBA00022679"/>
    </source>
</evidence>
<evidence type="ECO:0000256" key="10">
    <source>
        <dbReference type="ARBA" id="ARBA00025699"/>
    </source>
</evidence>
<organism evidence="15 16">
    <name type="scientific">Rubidibacter lacunae KORDI 51-2</name>
    <dbReference type="NCBI Taxonomy" id="582515"/>
    <lineage>
        <taxon>Bacteria</taxon>
        <taxon>Bacillati</taxon>
        <taxon>Cyanobacteriota</taxon>
        <taxon>Cyanophyceae</taxon>
        <taxon>Oscillatoriophycideae</taxon>
        <taxon>Chroococcales</taxon>
        <taxon>Aphanothecaceae</taxon>
        <taxon>Rubidibacter</taxon>
    </lineage>
</organism>
<evidence type="ECO:0000313" key="16">
    <source>
        <dbReference type="Proteomes" id="UP000016960"/>
    </source>
</evidence>
<evidence type="ECO:0000256" key="4">
    <source>
        <dbReference type="ARBA" id="ARBA00013673"/>
    </source>
</evidence>
<dbReference type="PANTHER" id="PTHR30027:SF3">
    <property type="entry name" value="16S RRNA (URACIL(1498)-N(3))-METHYLTRANSFERASE"/>
    <property type="match status" value="1"/>
</dbReference>
<evidence type="ECO:0000259" key="14">
    <source>
        <dbReference type="Pfam" id="PF20260"/>
    </source>
</evidence>
<dbReference type="GO" id="GO:0005737">
    <property type="term" value="C:cytoplasm"/>
    <property type="evidence" value="ECO:0007669"/>
    <property type="project" value="UniProtKB-SubCell"/>
</dbReference>
<evidence type="ECO:0000256" key="9">
    <source>
        <dbReference type="ARBA" id="ARBA00022691"/>
    </source>
</evidence>
<dbReference type="RefSeq" id="WP_022603962.1">
    <property type="nucleotide sequence ID" value="NZ_ASSJ01000004.1"/>
</dbReference>
<dbReference type="InterPro" id="IPR029026">
    <property type="entry name" value="tRNA_m1G_MTases_N"/>
</dbReference>
<evidence type="ECO:0000256" key="7">
    <source>
        <dbReference type="ARBA" id="ARBA00022603"/>
    </source>
</evidence>
<evidence type="ECO:0000256" key="3">
    <source>
        <dbReference type="ARBA" id="ARBA00012328"/>
    </source>
</evidence>
<comment type="function">
    <text evidence="10 12">Specifically methylates the N3 position of the uracil ring of uridine 1498 (m3U1498) in 16S rRNA. Acts on the fully assembled 30S ribosomal subunit.</text>
</comment>
<feature type="domain" description="Ribosomal RNA small subunit methyltransferase E methyltransferase" evidence="13">
    <location>
        <begin position="72"/>
        <end position="227"/>
    </location>
</feature>
<dbReference type="FunCoup" id="U5DTD4">
    <property type="interactions" value="400"/>
</dbReference>
<comment type="subcellular location">
    <subcellularLocation>
        <location evidence="1 12">Cytoplasm</location>
    </subcellularLocation>
</comment>
<feature type="domain" description="Ribosomal RNA small subunit methyltransferase E PUA-like" evidence="14">
    <location>
        <begin position="20"/>
        <end position="58"/>
    </location>
</feature>
<dbReference type="InterPro" id="IPR006700">
    <property type="entry name" value="RsmE"/>
</dbReference>
<dbReference type="GO" id="GO:0070475">
    <property type="term" value="P:rRNA base methylation"/>
    <property type="evidence" value="ECO:0007669"/>
    <property type="project" value="TreeGrafter"/>
</dbReference>
<dbReference type="STRING" id="582515.KR51_00002440"/>
<dbReference type="InterPro" id="IPR046887">
    <property type="entry name" value="RsmE_PUA-like"/>
</dbReference>
<dbReference type="CDD" id="cd18084">
    <property type="entry name" value="RsmE-like"/>
    <property type="match status" value="1"/>
</dbReference>
<comment type="catalytic activity">
    <reaction evidence="11 12">
        <text>uridine(1498) in 16S rRNA + S-adenosyl-L-methionine = N(3)-methyluridine(1498) in 16S rRNA + S-adenosyl-L-homocysteine + H(+)</text>
        <dbReference type="Rhea" id="RHEA:42920"/>
        <dbReference type="Rhea" id="RHEA-COMP:10283"/>
        <dbReference type="Rhea" id="RHEA-COMP:10284"/>
        <dbReference type="ChEBI" id="CHEBI:15378"/>
        <dbReference type="ChEBI" id="CHEBI:57856"/>
        <dbReference type="ChEBI" id="CHEBI:59789"/>
        <dbReference type="ChEBI" id="CHEBI:65315"/>
        <dbReference type="ChEBI" id="CHEBI:74502"/>
        <dbReference type="EC" id="2.1.1.193"/>
    </reaction>
</comment>
<dbReference type="Pfam" id="PF20260">
    <property type="entry name" value="PUA_4"/>
    <property type="match status" value="1"/>
</dbReference>
<evidence type="ECO:0000256" key="6">
    <source>
        <dbReference type="ARBA" id="ARBA00022552"/>
    </source>
</evidence>
<dbReference type="PIRSF" id="PIRSF015601">
    <property type="entry name" value="MTase_slr0722"/>
    <property type="match status" value="1"/>
</dbReference>
<dbReference type="Gene3D" id="3.40.1280.10">
    <property type="match status" value="1"/>
</dbReference>
<reference evidence="15 16" key="1">
    <citation type="submission" date="2013-05" db="EMBL/GenBank/DDBJ databases">
        <title>Draft genome sequence of Rubidibacter lacunae KORDI 51-2.</title>
        <authorList>
            <person name="Choi D.H."/>
            <person name="Noh J.H."/>
            <person name="Kwon K.-K."/>
            <person name="Lee J.-H."/>
            <person name="Ryu J.-Y."/>
        </authorList>
    </citation>
    <scope>NUCLEOTIDE SEQUENCE [LARGE SCALE GENOMIC DNA]</scope>
    <source>
        <strain evidence="15 16">KORDI 51-2</strain>
    </source>
</reference>
<comment type="caution">
    <text evidence="15">The sequence shown here is derived from an EMBL/GenBank/DDBJ whole genome shotgun (WGS) entry which is preliminary data.</text>
</comment>
<dbReference type="NCBIfam" id="TIGR00046">
    <property type="entry name" value="RsmE family RNA methyltransferase"/>
    <property type="match status" value="1"/>
</dbReference>
<keyword evidence="9 12" id="KW-0949">S-adenosyl-L-methionine</keyword>
<dbReference type="GO" id="GO:0070042">
    <property type="term" value="F:rRNA (uridine-N3-)-methyltransferase activity"/>
    <property type="evidence" value="ECO:0007669"/>
    <property type="project" value="TreeGrafter"/>
</dbReference>
<evidence type="ECO:0000256" key="5">
    <source>
        <dbReference type="ARBA" id="ARBA00022490"/>
    </source>
</evidence>
<dbReference type="InterPro" id="IPR046886">
    <property type="entry name" value="RsmE_MTase_dom"/>
</dbReference>
<dbReference type="InParanoid" id="U5DTD4"/>
<evidence type="ECO:0000313" key="15">
    <source>
        <dbReference type="EMBL" id="ERN42940.1"/>
    </source>
</evidence>
<dbReference type="InterPro" id="IPR015947">
    <property type="entry name" value="PUA-like_sf"/>
</dbReference>
<dbReference type="Proteomes" id="UP000016960">
    <property type="component" value="Unassembled WGS sequence"/>
</dbReference>